<feature type="compositionally biased region" description="Polar residues" evidence="1">
    <location>
        <begin position="115"/>
        <end position="134"/>
    </location>
</feature>
<feature type="region of interest" description="Disordered" evidence="1">
    <location>
        <begin position="462"/>
        <end position="503"/>
    </location>
</feature>
<dbReference type="EMBL" id="JASWJB010000077">
    <property type="protein sequence ID" value="KAK2600329.1"/>
    <property type="molecule type" value="Genomic_DNA"/>
</dbReference>
<sequence length="624" mass="66918">MKDVGELATVQQALPKERGRRDNMIQIASGARGNGLDQNLDQILPYSDTAEFPSRVMDLSQHDSAGSPLGNEADEGWVGQNTDGHQRMVSSPRRCTTPVTPSEGIDANIALQSFDRGQSPTLAASPSGGQSSYEHCTPALDHQSEGINVDSFFPKLEDEEIKRLMHDQRDVPAKKQDVGGIAANSYLPEFDQKTFNQQSESDQRDGPAQSEGLTGVDCPSVLNAAINPSIKAKQSFPPTESGLACTNDTDFDFPLDQGATKMSARDQHKVSIWWGEWSSSAGPSQLGLETSDNGANMPETGPKGNNACLLKGKTAENTIVVTTSIKQVVDFGNGTTTMPEIRTKIKASVTRHDNKAMSTQCTQSDATRSWPPPVNPNSLISQGLPEANCDDTDWVYVEDKKHTIHVSSDSEQSDSSSGSPSPAQTDSGSKYNPNDPKIDEEPAESIDSYGIKVYSADVFFRKPENESESKDKIEKPTTPGAKTSAGVHQGPFVASSNESPSSNGFHKVKKLATGTDTFFLQAFPAQNLPGVVEGWDFVNVTKTPCNSNASKAEEKQIALGDEPQEGDLQGQDTGGSFRVMNESDVCTGLLPYDGNSVPHSNAGSPVLPIRMLDCFGGSANTSHE</sequence>
<protein>
    <submittedName>
        <fullName evidence="2">Uncharacterized protein</fullName>
    </submittedName>
</protein>
<dbReference type="AlphaFoldDB" id="A0AAJ0FUZ9"/>
<proteinExistence type="predicted"/>
<gene>
    <name evidence="2" type="ORF">QQS21_004970</name>
</gene>
<feature type="compositionally biased region" description="Polar residues" evidence="1">
    <location>
        <begin position="494"/>
        <end position="503"/>
    </location>
</feature>
<dbReference type="Proteomes" id="UP001251528">
    <property type="component" value="Unassembled WGS sequence"/>
</dbReference>
<feature type="region of interest" description="Disordered" evidence="1">
    <location>
        <begin position="114"/>
        <end position="135"/>
    </location>
</feature>
<organism evidence="2 3">
    <name type="scientific">Conoideocrella luteorostrata</name>
    <dbReference type="NCBI Taxonomy" id="1105319"/>
    <lineage>
        <taxon>Eukaryota</taxon>
        <taxon>Fungi</taxon>
        <taxon>Dikarya</taxon>
        <taxon>Ascomycota</taxon>
        <taxon>Pezizomycotina</taxon>
        <taxon>Sordariomycetes</taxon>
        <taxon>Hypocreomycetidae</taxon>
        <taxon>Hypocreales</taxon>
        <taxon>Clavicipitaceae</taxon>
        <taxon>Conoideocrella</taxon>
    </lineage>
</organism>
<evidence type="ECO:0000313" key="2">
    <source>
        <dbReference type="EMBL" id="KAK2600329.1"/>
    </source>
</evidence>
<feature type="region of interest" description="Disordered" evidence="1">
    <location>
        <begin position="1"/>
        <end position="22"/>
    </location>
</feature>
<feature type="compositionally biased region" description="Low complexity" evidence="1">
    <location>
        <begin position="407"/>
        <end position="427"/>
    </location>
</feature>
<feature type="compositionally biased region" description="Basic and acidic residues" evidence="1">
    <location>
        <begin position="462"/>
        <end position="475"/>
    </location>
</feature>
<feature type="compositionally biased region" description="Polar residues" evidence="1">
    <location>
        <begin position="356"/>
        <end position="367"/>
    </location>
</feature>
<feature type="region of interest" description="Disordered" evidence="1">
    <location>
        <begin position="349"/>
        <end position="386"/>
    </location>
</feature>
<feature type="region of interest" description="Disordered" evidence="1">
    <location>
        <begin position="196"/>
        <end position="216"/>
    </location>
</feature>
<feature type="region of interest" description="Disordered" evidence="1">
    <location>
        <begin position="83"/>
        <end position="102"/>
    </location>
</feature>
<evidence type="ECO:0000313" key="3">
    <source>
        <dbReference type="Proteomes" id="UP001251528"/>
    </source>
</evidence>
<name>A0AAJ0FUZ9_9HYPO</name>
<evidence type="ECO:0000256" key="1">
    <source>
        <dbReference type="SAM" id="MobiDB-lite"/>
    </source>
</evidence>
<keyword evidence="3" id="KW-1185">Reference proteome</keyword>
<comment type="caution">
    <text evidence="2">The sequence shown here is derived from an EMBL/GenBank/DDBJ whole genome shotgun (WGS) entry which is preliminary data.</text>
</comment>
<feature type="region of interest" description="Disordered" evidence="1">
    <location>
        <begin position="404"/>
        <end position="446"/>
    </location>
</feature>
<reference evidence="2" key="1">
    <citation type="submission" date="2023-06" db="EMBL/GenBank/DDBJ databases">
        <title>Conoideocrella luteorostrata (Hypocreales: Clavicipitaceae), a potential biocontrol fungus for elongate hemlock scale in United States Christmas tree production areas.</title>
        <authorList>
            <person name="Barrett H."/>
            <person name="Lovett B."/>
            <person name="Macias A.M."/>
            <person name="Stajich J.E."/>
            <person name="Kasson M.T."/>
        </authorList>
    </citation>
    <scope>NUCLEOTIDE SEQUENCE</scope>
    <source>
        <strain evidence="2">ARSEF 14590</strain>
    </source>
</reference>
<accession>A0AAJ0FUZ9</accession>